<gene>
    <name evidence="1" type="ORF">NPIL_508781</name>
</gene>
<dbReference type="AlphaFoldDB" id="A0A8X6PE39"/>
<evidence type="ECO:0000313" key="2">
    <source>
        <dbReference type="Proteomes" id="UP000887013"/>
    </source>
</evidence>
<reference evidence="1" key="1">
    <citation type="submission" date="2020-08" db="EMBL/GenBank/DDBJ databases">
        <title>Multicomponent nature underlies the extraordinary mechanical properties of spider dragline silk.</title>
        <authorList>
            <person name="Kono N."/>
            <person name="Nakamura H."/>
            <person name="Mori M."/>
            <person name="Yoshida Y."/>
            <person name="Ohtoshi R."/>
            <person name="Malay A.D."/>
            <person name="Moran D.A.P."/>
            <person name="Tomita M."/>
            <person name="Numata K."/>
            <person name="Arakawa K."/>
        </authorList>
    </citation>
    <scope>NUCLEOTIDE SEQUENCE</scope>
</reference>
<name>A0A8X6PE39_NEPPI</name>
<keyword evidence="2" id="KW-1185">Reference proteome</keyword>
<protein>
    <submittedName>
        <fullName evidence="1">Uncharacterized protein</fullName>
    </submittedName>
</protein>
<organism evidence="1 2">
    <name type="scientific">Nephila pilipes</name>
    <name type="common">Giant wood spider</name>
    <name type="synonym">Nephila maculata</name>
    <dbReference type="NCBI Taxonomy" id="299642"/>
    <lineage>
        <taxon>Eukaryota</taxon>
        <taxon>Metazoa</taxon>
        <taxon>Ecdysozoa</taxon>
        <taxon>Arthropoda</taxon>
        <taxon>Chelicerata</taxon>
        <taxon>Arachnida</taxon>
        <taxon>Araneae</taxon>
        <taxon>Araneomorphae</taxon>
        <taxon>Entelegynae</taxon>
        <taxon>Araneoidea</taxon>
        <taxon>Nephilidae</taxon>
        <taxon>Nephila</taxon>
    </lineage>
</organism>
<sequence>MRGAQRCAYGCSYAAKMTGHGKQVLRRMAASAYAYVYGIATVRGARARSMHVYSGFCMKRRRLRGTAFGCSVLVTYQRCGGGHACARQVRVYGQKCSQIS</sequence>
<comment type="caution">
    <text evidence="1">The sequence shown here is derived from an EMBL/GenBank/DDBJ whole genome shotgun (WGS) entry which is preliminary data.</text>
</comment>
<accession>A0A8X6PE39</accession>
<evidence type="ECO:0000313" key="1">
    <source>
        <dbReference type="EMBL" id="GFT59775.1"/>
    </source>
</evidence>
<proteinExistence type="predicted"/>
<dbReference type="EMBL" id="BMAW01018720">
    <property type="protein sequence ID" value="GFT59775.1"/>
    <property type="molecule type" value="Genomic_DNA"/>
</dbReference>
<dbReference type="Proteomes" id="UP000887013">
    <property type="component" value="Unassembled WGS sequence"/>
</dbReference>